<comment type="caution">
    <text evidence="2">The sequence shown here is derived from an EMBL/GenBank/DDBJ whole genome shotgun (WGS) entry which is preliminary data.</text>
</comment>
<evidence type="ECO:0000313" key="3">
    <source>
        <dbReference type="Proteomes" id="UP000281955"/>
    </source>
</evidence>
<keyword evidence="3" id="KW-1185">Reference proteome</keyword>
<feature type="transmembrane region" description="Helical" evidence="1">
    <location>
        <begin position="39"/>
        <end position="60"/>
    </location>
</feature>
<gene>
    <name evidence="2" type="ORF">CLV35_1773</name>
</gene>
<protein>
    <submittedName>
        <fullName evidence="2">Uncharacterized protein</fullName>
    </submittedName>
</protein>
<dbReference type="Proteomes" id="UP000281955">
    <property type="component" value="Unassembled WGS sequence"/>
</dbReference>
<dbReference type="AlphaFoldDB" id="A0A420XPW4"/>
<evidence type="ECO:0000256" key="1">
    <source>
        <dbReference type="SAM" id="Phobius"/>
    </source>
</evidence>
<reference evidence="2 3" key="1">
    <citation type="submission" date="2018-10" db="EMBL/GenBank/DDBJ databases">
        <title>Genomic Encyclopedia of Archaeal and Bacterial Type Strains, Phase II (KMG-II): from individual species to whole genera.</title>
        <authorList>
            <person name="Goeker M."/>
        </authorList>
    </citation>
    <scope>NUCLEOTIDE SEQUENCE [LARGE SCALE GENOMIC DNA]</scope>
    <source>
        <strain evidence="2 3">RP-AC37</strain>
    </source>
</reference>
<evidence type="ECO:0000313" key="2">
    <source>
        <dbReference type="EMBL" id="RKS75313.1"/>
    </source>
</evidence>
<keyword evidence="1" id="KW-0812">Transmembrane</keyword>
<name>A0A420XPW4_9ACTN</name>
<dbReference type="EMBL" id="RBWV01000011">
    <property type="protein sequence ID" value="RKS75313.1"/>
    <property type="molecule type" value="Genomic_DNA"/>
</dbReference>
<keyword evidence="1" id="KW-1133">Transmembrane helix</keyword>
<dbReference type="RefSeq" id="WP_121193110.1">
    <property type="nucleotide sequence ID" value="NZ_RBWV01000011.1"/>
</dbReference>
<accession>A0A420XPW4</accession>
<proteinExistence type="predicted"/>
<keyword evidence="1" id="KW-0472">Membrane</keyword>
<feature type="transmembrane region" description="Helical" evidence="1">
    <location>
        <begin position="9"/>
        <end position="27"/>
    </location>
</feature>
<dbReference type="InParanoid" id="A0A420XPW4"/>
<organism evidence="2 3">
    <name type="scientific">Motilibacter peucedani</name>
    <dbReference type="NCBI Taxonomy" id="598650"/>
    <lineage>
        <taxon>Bacteria</taxon>
        <taxon>Bacillati</taxon>
        <taxon>Actinomycetota</taxon>
        <taxon>Actinomycetes</taxon>
        <taxon>Motilibacterales</taxon>
        <taxon>Motilibacteraceae</taxon>
        <taxon>Motilibacter</taxon>
    </lineage>
</organism>
<sequence length="86" mass="8930">MARTHLSQPLVQVLAVSLTFVVLGGLVGVVSDGDVVDSVAGFVCGVAAVIAVGCVVCLALQRRAARAARDRQVLDDLEPLRSPHQP</sequence>